<keyword evidence="1" id="KW-1133">Transmembrane helix</keyword>
<keyword evidence="1" id="KW-0812">Transmembrane</keyword>
<accession>A0AAJ6P4A7</accession>
<name>A0AAJ6P4A7_9GAMM</name>
<dbReference type="Proteomes" id="UP001199528">
    <property type="component" value="Chromosome"/>
</dbReference>
<dbReference type="RefSeq" id="WP_272654600.1">
    <property type="nucleotide sequence ID" value="NZ_CP085083.1"/>
</dbReference>
<proteinExistence type="predicted"/>
<reference evidence="2" key="1">
    <citation type="journal article" date="2022" name="Front Environ Sci">
        <title>Complete genome sequence analysis of a novel alkane-degrading bacterial strain, Acinetobacter vivianii KJ-1, and its diesel degradation ability.</title>
        <authorList>
            <person name="Zhang Y."/>
            <person name="Song F."/>
            <person name="Wang J."/>
            <person name="Zhao Q."/>
            <person name="Zheng L."/>
            <person name="Wang Z."/>
            <person name="Zhang X."/>
            <person name="Gao Y."/>
            <person name="Chen G."/>
            <person name="Huang Y."/>
        </authorList>
    </citation>
    <scope>NUCLEOTIDE SEQUENCE</scope>
    <source>
        <strain evidence="2">KJ-1</strain>
    </source>
</reference>
<protein>
    <submittedName>
        <fullName evidence="2">Uncharacterized protein</fullName>
    </submittedName>
</protein>
<dbReference type="AlphaFoldDB" id="A0AAJ6P4A7"/>
<gene>
    <name evidence="2" type="ORF">LF296_12800</name>
</gene>
<dbReference type="KEGG" id="aviv:LF296_12800"/>
<evidence type="ECO:0000313" key="3">
    <source>
        <dbReference type="Proteomes" id="UP001199528"/>
    </source>
</evidence>
<feature type="transmembrane region" description="Helical" evidence="1">
    <location>
        <begin position="23"/>
        <end position="48"/>
    </location>
</feature>
<evidence type="ECO:0000256" key="1">
    <source>
        <dbReference type="SAM" id="Phobius"/>
    </source>
</evidence>
<reference evidence="2" key="2">
    <citation type="submission" date="2023-02" db="EMBL/GenBank/DDBJ databases">
        <authorList>
            <person name="Huang Y."/>
            <person name="Zhang Y."/>
            <person name="Zhang T."/>
            <person name="Wang J."/>
        </authorList>
    </citation>
    <scope>NUCLEOTIDE SEQUENCE</scope>
    <source>
        <strain evidence="2">KJ-1</strain>
    </source>
</reference>
<sequence>MNAIKKLSKEIIRTGKTTEIKKLPLLVFGVLIIFLVTIPALFIAGFSIGMVNFQNPFKAAVDLIEESL</sequence>
<organism evidence="2 3">
    <name type="scientific">Acinetobacter vivianii</name>
    <dbReference type="NCBI Taxonomy" id="1776742"/>
    <lineage>
        <taxon>Bacteria</taxon>
        <taxon>Pseudomonadati</taxon>
        <taxon>Pseudomonadota</taxon>
        <taxon>Gammaproteobacteria</taxon>
        <taxon>Moraxellales</taxon>
        <taxon>Moraxellaceae</taxon>
        <taxon>Acinetobacter</taxon>
    </lineage>
</organism>
<keyword evidence="1" id="KW-0472">Membrane</keyword>
<evidence type="ECO:0000313" key="2">
    <source>
        <dbReference type="EMBL" id="WDZ50199.1"/>
    </source>
</evidence>
<dbReference type="EMBL" id="CP085083">
    <property type="protein sequence ID" value="WDZ50199.1"/>
    <property type="molecule type" value="Genomic_DNA"/>
</dbReference>